<proteinExistence type="predicted"/>
<dbReference type="InterPro" id="IPR043128">
    <property type="entry name" value="Rev_trsase/Diguanyl_cyclase"/>
</dbReference>
<gene>
    <name evidence="7" type="ORF">A6E04_03085</name>
</gene>
<feature type="transmembrane region" description="Helical" evidence="4">
    <location>
        <begin position="522"/>
        <end position="539"/>
    </location>
</feature>
<dbReference type="SUPFAM" id="SSF55073">
    <property type="entry name" value="Nucleotide cyclase"/>
    <property type="match status" value="1"/>
</dbReference>
<dbReference type="FunFam" id="3.30.70.270:FF:000001">
    <property type="entry name" value="Diguanylate cyclase domain protein"/>
    <property type="match status" value="1"/>
</dbReference>
<reference evidence="7 8" key="1">
    <citation type="submission" date="2016-06" db="EMBL/GenBank/DDBJ databases">
        <authorList>
            <person name="Kjaerup R.B."/>
            <person name="Dalgaard T.S."/>
            <person name="Juul-Madsen H.R."/>
        </authorList>
    </citation>
    <scope>NUCLEOTIDE SEQUENCE [LARGE SCALE GENOMIC DNA]</scope>
    <source>
        <strain evidence="7 8">1S159</strain>
    </source>
</reference>
<dbReference type="InterPro" id="IPR001638">
    <property type="entry name" value="Solute-binding_3/MltF_N"/>
</dbReference>
<dbReference type="GO" id="GO:0043709">
    <property type="term" value="P:cell adhesion involved in single-species biofilm formation"/>
    <property type="evidence" value="ECO:0007669"/>
    <property type="project" value="TreeGrafter"/>
</dbReference>
<evidence type="ECO:0000256" key="4">
    <source>
        <dbReference type="SAM" id="Phobius"/>
    </source>
</evidence>
<dbReference type="Gene3D" id="3.30.70.270">
    <property type="match status" value="1"/>
</dbReference>
<dbReference type="SUPFAM" id="SSF53850">
    <property type="entry name" value="Periplasmic binding protein-like II"/>
    <property type="match status" value="2"/>
</dbReference>
<dbReference type="Pfam" id="PF00990">
    <property type="entry name" value="GGDEF"/>
    <property type="match status" value="1"/>
</dbReference>
<keyword evidence="4" id="KW-1133">Transmembrane helix</keyword>
<comment type="catalytic activity">
    <reaction evidence="3">
        <text>2 GTP = 3',3'-c-di-GMP + 2 diphosphate</text>
        <dbReference type="Rhea" id="RHEA:24898"/>
        <dbReference type="ChEBI" id="CHEBI:33019"/>
        <dbReference type="ChEBI" id="CHEBI:37565"/>
        <dbReference type="ChEBI" id="CHEBI:58805"/>
        <dbReference type="EC" id="2.7.7.65"/>
    </reaction>
</comment>
<dbReference type="Gene3D" id="3.40.190.10">
    <property type="entry name" value="Periplasmic binding protein-like II"/>
    <property type="match status" value="4"/>
</dbReference>
<accession>A0A1B9P373</accession>
<dbReference type="SMART" id="SM00062">
    <property type="entry name" value="PBPb"/>
    <property type="match status" value="2"/>
</dbReference>
<evidence type="ECO:0000259" key="6">
    <source>
        <dbReference type="PROSITE" id="PS50887"/>
    </source>
</evidence>
<dbReference type="InterPro" id="IPR029787">
    <property type="entry name" value="Nucleotide_cyclase"/>
</dbReference>
<dbReference type="EC" id="2.7.7.65" evidence="2"/>
<dbReference type="InterPro" id="IPR050469">
    <property type="entry name" value="Diguanylate_Cyclase"/>
</dbReference>
<keyword evidence="5" id="KW-0732">Signal</keyword>
<dbReference type="CDD" id="cd13708">
    <property type="entry name" value="PBP2_BvgS_like_1"/>
    <property type="match status" value="1"/>
</dbReference>
<dbReference type="GO" id="GO:0052621">
    <property type="term" value="F:diguanylate cyclase activity"/>
    <property type="evidence" value="ECO:0007669"/>
    <property type="project" value="UniProtKB-EC"/>
</dbReference>
<dbReference type="InterPro" id="IPR000160">
    <property type="entry name" value="GGDEF_dom"/>
</dbReference>
<feature type="chain" id="PRO_5008632478" description="diguanylate cyclase" evidence="5">
    <location>
        <begin position="21"/>
        <end position="712"/>
    </location>
</feature>
<dbReference type="AlphaFoldDB" id="A0A1B9P373"/>
<dbReference type="OrthoDB" id="9180959at2"/>
<organism evidence="7 8">
    <name type="scientific">Aliivibrio logei</name>
    <name type="common">Vibrio logei</name>
    <dbReference type="NCBI Taxonomy" id="688"/>
    <lineage>
        <taxon>Bacteria</taxon>
        <taxon>Pseudomonadati</taxon>
        <taxon>Pseudomonadota</taxon>
        <taxon>Gammaproteobacteria</taxon>
        <taxon>Vibrionales</taxon>
        <taxon>Vibrionaceae</taxon>
        <taxon>Aliivibrio</taxon>
    </lineage>
</organism>
<dbReference type="SMART" id="SM00267">
    <property type="entry name" value="GGDEF"/>
    <property type="match status" value="1"/>
</dbReference>
<dbReference type="Pfam" id="PF00497">
    <property type="entry name" value="SBP_bac_3"/>
    <property type="match status" value="2"/>
</dbReference>
<comment type="caution">
    <text evidence="7">The sequence shown here is derived from an EMBL/GenBank/DDBJ whole genome shotgun (WGS) entry which is preliminary data.</text>
</comment>
<dbReference type="GO" id="GO:1902201">
    <property type="term" value="P:negative regulation of bacterial-type flagellum-dependent cell motility"/>
    <property type="evidence" value="ECO:0007669"/>
    <property type="project" value="TreeGrafter"/>
</dbReference>
<dbReference type="Proteomes" id="UP000093523">
    <property type="component" value="Unassembled WGS sequence"/>
</dbReference>
<dbReference type="RefSeq" id="WP_065609378.1">
    <property type="nucleotide sequence ID" value="NZ_CAWMPN010000004.1"/>
</dbReference>
<evidence type="ECO:0000256" key="1">
    <source>
        <dbReference type="ARBA" id="ARBA00001946"/>
    </source>
</evidence>
<dbReference type="CDD" id="cd01007">
    <property type="entry name" value="PBP2_BvgS_HisK_like"/>
    <property type="match status" value="1"/>
</dbReference>
<dbReference type="STRING" id="688.A6E04_03085"/>
<sequence length="712" mass="80748">MIFLQMLTSLLLIVSWSTLAANTVSLTKEEQEYLNSHPTLTVYSDEHFPPYSFLEDGVLKGYSPDYMQLIAAQLNVEIIYVKHTSWAQSLTLLKNNEIDVIANIRKTESRKKYLNFSHNPVFTMTNALLSKKTNSPLYFNNMDLGTFDDYLTDKVVSVVEQYAYQDILSHHYPDSDVLLSSNTLESIEQVLNGNADAAIGPLAVFNYYLSKYYFTSLNTKDINDQAHFTDTYNYLATNKNNILLKNILDKAIESISLDDIHNLNNAWLIKKPIAFKDGLLPLSDAELEYLNTKSQFNYCLPNDLMPFSGVNNGKPIGMSTSLISLIQEKLNIPFQFIPTKDWNESLQKINNRVCDLILPIDMTNATLSTLDYTKTVYKSDIVIATKTDARFITNFNHLRDVSIGIIRGYSQSNMTPLFHPSVKIEFVDDLEEGLTKVNSGELFGFIDSVEILSYAIQRHYPSLMISGKVENTWDLRIGTRNDEPLLKSIIEKTIHSIPPEETNTLINNWLSVKYTSPFDVKLFKVLLGVIVAIIGALLYRQKLLKKYNTKLIQLSTYDSLTSLYNRRVIDTHLVKQQKLSLRTDMPLSVIMCDIDYFKKINDTFGHIAGDEVIVNMSALLLNNIRTSDIVGRWGGEEFIIICPNTHSSGAKVLAECLRKKIEKMPATNEQTITMSFGIAQFNENLSYEELLIKADAALYAAKEQGRNKVVIG</sequence>
<evidence type="ECO:0000256" key="5">
    <source>
        <dbReference type="SAM" id="SignalP"/>
    </source>
</evidence>
<keyword evidence="4" id="KW-0472">Membrane</keyword>
<feature type="signal peptide" evidence="5">
    <location>
        <begin position="1"/>
        <end position="20"/>
    </location>
</feature>
<dbReference type="PANTHER" id="PTHR45138:SF9">
    <property type="entry name" value="DIGUANYLATE CYCLASE DGCM-RELATED"/>
    <property type="match status" value="1"/>
</dbReference>
<evidence type="ECO:0000256" key="3">
    <source>
        <dbReference type="ARBA" id="ARBA00034247"/>
    </source>
</evidence>
<name>A0A1B9P373_ALILO</name>
<comment type="cofactor">
    <cofactor evidence="1">
        <name>Mg(2+)</name>
        <dbReference type="ChEBI" id="CHEBI:18420"/>
    </cofactor>
</comment>
<dbReference type="GO" id="GO:0005886">
    <property type="term" value="C:plasma membrane"/>
    <property type="evidence" value="ECO:0007669"/>
    <property type="project" value="TreeGrafter"/>
</dbReference>
<evidence type="ECO:0000256" key="2">
    <source>
        <dbReference type="ARBA" id="ARBA00012528"/>
    </source>
</evidence>
<dbReference type="EMBL" id="MAJU01000004">
    <property type="protein sequence ID" value="OCH22904.1"/>
    <property type="molecule type" value="Genomic_DNA"/>
</dbReference>
<dbReference type="PANTHER" id="PTHR45138">
    <property type="entry name" value="REGULATORY COMPONENTS OF SENSORY TRANSDUCTION SYSTEM"/>
    <property type="match status" value="1"/>
</dbReference>
<protein>
    <recommendedName>
        <fullName evidence="2">diguanylate cyclase</fullName>
        <ecNumber evidence="2">2.7.7.65</ecNumber>
    </recommendedName>
</protein>
<dbReference type="CDD" id="cd01949">
    <property type="entry name" value="GGDEF"/>
    <property type="match status" value="1"/>
</dbReference>
<evidence type="ECO:0000313" key="7">
    <source>
        <dbReference type="EMBL" id="OCH22904.1"/>
    </source>
</evidence>
<feature type="domain" description="GGDEF" evidence="6">
    <location>
        <begin position="585"/>
        <end position="712"/>
    </location>
</feature>
<dbReference type="NCBIfam" id="TIGR00254">
    <property type="entry name" value="GGDEF"/>
    <property type="match status" value="1"/>
</dbReference>
<dbReference type="PROSITE" id="PS50887">
    <property type="entry name" value="GGDEF"/>
    <property type="match status" value="1"/>
</dbReference>
<evidence type="ECO:0000313" key="8">
    <source>
        <dbReference type="Proteomes" id="UP000093523"/>
    </source>
</evidence>
<keyword evidence="4" id="KW-0812">Transmembrane</keyword>